<dbReference type="Pfam" id="PF13727">
    <property type="entry name" value="CoA_binding_3"/>
    <property type="match status" value="1"/>
</dbReference>
<dbReference type="Pfam" id="PF02397">
    <property type="entry name" value="Bac_transf"/>
    <property type="match status" value="1"/>
</dbReference>
<evidence type="ECO:0000313" key="9">
    <source>
        <dbReference type="EMBL" id="MST84331.1"/>
    </source>
</evidence>
<protein>
    <submittedName>
        <fullName evidence="9">Undecaprenyl-phosphate glucose phosphotransferase</fullName>
        <ecNumber evidence="9">2.7.8.31</ecNumber>
    </submittedName>
</protein>
<evidence type="ECO:0000256" key="4">
    <source>
        <dbReference type="ARBA" id="ARBA00022692"/>
    </source>
</evidence>
<dbReference type="Gene3D" id="3.40.50.720">
    <property type="entry name" value="NAD(P)-binding Rossmann-like Domain"/>
    <property type="match status" value="1"/>
</dbReference>
<dbReference type="GO" id="GO:0016020">
    <property type="term" value="C:membrane"/>
    <property type="evidence" value="ECO:0007669"/>
    <property type="project" value="UniProtKB-SubCell"/>
</dbReference>
<evidence type="ECO:0000259" key="8">
    <source>
        <dbReference type="Pfam" id="PF02397"/>
    </source>
</evidence>
<feature type="transmembrane region" description="Helical" evidence="7">
    <location>
        <begin position="85"/>
        <end position="104"/>
    </location>
</feature>
<dbReference type="NCBIfam" id="TIGR03025">
    <property type="entry name" value="EPS_sugtrans"/>
    <property type="match status" value="1"/>
</dbReference>
<keyword evidence="10" id="KW-1185">Reference proteome</keyword>
<dbReference type="Proteomes" id="UP000438914">
    <property type="component" value="Unassembled WGS sequence"/>
</dbReference>
<name>A0A7K0KEG8_9BACT</name>
<organism evidence="9 10">
    <name type="scientific">Hallella mizrahii</name>
    <dbReference type="NCBI Taxonomy" id="2606637"/>
    <lineage>
        <taxon>Bacteria</taxon>
        <taxon>Pseudomonadati</taxon>
        <taxon>Bacteroidota</taxon>
        <taxon>Bacteroidia</taxon>
        <taxon>Bacteroidales</taxon>
        <taxon>Prevotellaceae</taxon>
        <taxon>Hallella</taxon>
    </lineage>
</organism>
<dbReference type="GO" id="GO:0089702">
    <property type="term" value="F:undecaprenyl-phosphate glucose phosphotransferase activity"/>
    <property type="evidence" value="ECO:0007669"/>
    <property type="project" value="UniProtKB-EC"/>
</dbReference>
<dbReference type="NCBIfam" id="TIGR03023">
    <property type="entry name" value="WcaJ_sugtrans"/>
    <property type="match status" value="1"/>
</dbReference>
<evidence type="ECO:0000256" key="7">
    <source>
        <dbReference type="SAM" id="Phobius"/>
    </source>
</evidence>
<keyword evidence="4 7" id="KW-0812">Transmembrane</keyword>
<feature type="transmembrane region" description="Helical" evidence="7">
    <location>
        <begin position="60"/>
        <end position="79"/>
    </location>
</feature>
<evidence type="ECO:0000256" key="2">
    <source>
        <dbReference type="ARBA" id="ARBA00006464"/>
    </source>
</evidence>
<feature type="transmembrane region" description="Helical" evidence="7">
    <location>
        <begin position="262"/>
        <end position="286"/>
    </location>
</feature>
<dbReference type="InterPro" id="IPR003362">
    <property type="entry name" value="Bact_transf"/>
</dbReference>
<sequence length="450" mass="52491">MNFVFYITFIVLGKNIPDYFHTYTRVVVVLTNVAILIGEIFFRTIVHFRLLRLIDVSVNVFRLTLTFTISLAVLLKLIFNNTPLHFLLFFSLVSYAFLIVSRICERSIVNRLRRHGHNVRRVLFVGDDPALLTLHKEMTDNPEMGYRSLGYYSDTPIKGSTDDFHYLGTLSQLNQVMQKNDRSLLKQSGIDIVYCSLPHEMGSEIERIMRSCDKNVVYFYYVPRTFIGSAVHLRPIRMGDHVFFTNHSSPLMQPYNKLLKRAFDLAVSSVTCLFLVPLTLVVGIIIKIQSPGPVFFKQKRTGLNGKTFWCYKFRSMHVNKDSDSKQATENDPRKFPFGNFIRKYNIDELPQFFNVLIGNMSIVGPRPHMLAHTEMYGKLIDKYMVRHFCKPGITGWAQVTGCRGETKELWQMEERIQRDIWYMEHWNVGLDLKIIGMTFRSFFIHDEHAY</sequence>
<comment type="caution">
    <text evidence="9">The sequence shown here is derived from an EMBL/GenBank/DDBJ whole genome shotgun (WGS) entry which is preliminary data.</text>
</comment>
<dbReference type="EMBL" id="VUNG01000012">
    <property type="protein sequence ID" value="MST84331.1"/>
    <property type="molecule type" value="Genomic_DNA"/>
</dbReference>
<evidence type="ECO:0000256" key="6">
    <source>
        <dbReference type="ARBA" id="ARBA00023136"/>
    </source>
</evidence>
<keyword evidence="3 9" id="KW-0808">Transferase</keyword>
<gene>
    <name evidence="9" type="ORF">FYJ73_06560</name>
</gene>
<feature type="transmembrane region" description="Helical" evidence="7">
    <location>
        <begin position="26"/>
        <end position="48"/>
    </location>
</feature>
<evidence type="ECO:0000256" key="3">
    <source>
        <dbReference type="ARBA" id="ARBA00022679"/>
    </source>
</evidence>
<dbReference type="AlphaFoldDB" id="A0A7K0KEG8"/>
<dbReference type="PANTHER" id="PTHR30576:SF0">
    <property type="entry name" value="UNDECAPRENYL-PHOSPHATE N-ACETYLGALACTOSAMINYL 1-PHOSPHATE TRANSFERASE-RELATED"/>
    <property type="match status" value="1"/>
</dbReference>
<keyword evidence="5 7" id="KW-1133">Transmembrane helix</keyword>
<comment type="subcellular location">
    <subcellularLocation>
        <location evidence="1">Membrane</location>
        <topology evidence="1">Multi-pass membrane protein</topology>
    </subcellularLocation>
</comment>
<dbReference type="InterPro" id="IPR017473">
    <property type="entry name" value="Undecaprenyl-P_gluc_Ptfrase"/>
</dbReference>
<evidence type="ECO:0000313" key="10">
    <source>
        <dbReference type="Proteomes" id="UP000438914"/>
    </source>
</evidence>
<evidence type="ECO:0000256" key="1">
    <source>
        <dbReference type="ARBA" id="ARBA00004141"/>
    </source>
</evidence>
<dbReference type="PANTHER" id="PTHR30576">
    <property type="entry name" value="COLANIC BIOSYNTHESIS UDP-GLUCOSE LIPID CARRIER TRANSFERASE"/>
    <property type="match status" value="1"/>
</dbReference>
<reference evidence="9 10" key="1">
    <citation type="submission" date="2019-08" db="EMBL/GenBank/DDBJ databases">
        <title>In-depth cultivation of the pig gut microbiome towards novel bacterial diversity and tailored functional studies.</title>
        <authorList>
            <person name="Wylensek D."/>
            <person name="Hitch T.C.A."/>
            <person name="Clavel T."/>
        </authorList>
    </citation>
    <scope>NUCLEOTIDE SEQUENCE [LARGE SCALE GENOMIC DNA]</scope>
    <source>
        <strain evidence="9 10">LKV-178-WT-2A</strain>
    </source>
</reference>
<feature type="domain" description="Bacterial sugar transferase" evidence="8">
    <location>
        <begin position="260"/>
        <end position="443"/>
    </location>
</feature>
<accession>A0A7K0KEG8</accession>
<keyword evidence="6 7" id="KW-0472">Membrane</keyword>
<proteinExistence type="inferred from homology"/>
<dbReference type="InterPro" id="IPR017475">
    <property type="entry name" value="EPS_sugar_tfrase"/>
</dbReference>
<dbReference type="EC" id="2.7.8.31" evidence="9"/>
<comment type="similarity">
    <text evidence="2">Belongs to the bacterial sugar transferase family.</text>
</comment>
<evidence type="ECO:0000256" key="5">
    <source>
        <dbReference type="ARBA" id="ARBA00022989"/>
    </source>
</evidence>